<evidence type="ECO:0000259" key="1">
    <source>
        <dbReference type="Pfam" id="PF07714"/>
    </source>
</evidence>
<sequence length="81" mass="9669">MLKHCDAIRICYDKVVLLWLAIECLKEQTFSVESDVWAFGFTCWEIFNYGRKTPYQDEKIKSIERMINFLEIKGGWLKQNS</sequence>
<dbReference type="SUPFAM" id="SSF56112">
    <property type="entry name" value="Protein kinase-like (PK-like)"/>
    <property type="match status" value="1"/>
</dbReference>
<accession>A0A914EA33</accession>
<keyword evidence="2" id="KW-1185">Reference proteome</keyword>
<dbReference type="GO" id="GO:0005886">
    <property type="term" value="C:plasma membrane"/>
    <property type="evidence" value="ECO:0007669"/>
    <property type="project" value="TreeGrafter"/>
</dbReference>
<name>A0A914EA33_9BILA</name>
<evidence type="ECO:0000313" key="3">
    <source>
        <dbReference type="WBParaSite" id="ACRNAN_scaffold6727.g29910.t1"/>
    </source>
</evidence>
<dbReference type="GO" id="GO:0043235">
    <property type="term" value="C:receptor complex"/>
    <property type="evidence" value="ECO:0007669"/>
    <property type="project" value="TreeGrafter"/>
</dbReference>
<dbReference type="InterPro" id="IPR011009">
    <property type="entry name" value="Kinase-like_dom_sf"/>
</dbReference>
<dbReference type="GO" id="GO:0007169">
    <property type="term" value="P:cell surface receptor protein tyrosine kinase signaling pathway"/>
    <property type="evidence" value="ECO:0007669"/>
    <property type="project" value="TreeGrafter"/>
</dbReference>
<feature type="domain" description="Serine-threonine/tyrosine-protein kinase catalytic" evidence="1">
    <location>
        <begin position="14"/>
        <end position="67"/>
    </location>
</feature>
<reference evidence="3" key="1">
    <citation type="submission" date="2022-11" db="UniProtKB">
        <authorList>
            <consortium name="WormBaseParasite"/>
        </authorList>
    </citation>
    <scope>IDENTIFICATION</scope>
</reference>
<dbReference type="Proteomes" id="UP000887540">
    <property type="component" value="Unplaced"/>
</dbReference>
<dbReference type="GO" id="GO:0004714">
    <property type="term" value="F:transmembrane receptor protein tyrosine kinase activity"/>
    <property type="evidence" value="ECO:0007669"/>
    <property type="project" value="TreeGrafter"/>
</dbReference>
<dbReference type="InterPro" id="IPR001245">
    <property type="entry name" value="Ser-Thr/Tyr_kinase_cat_dom"/>
</dbReference>
<protein>
    <submittedName>
        <fullName evidence="3">Serine-threonine/tyrosine-protein kinase catalytic domain-containing protein</fullName>
    </submittedName>
</protein>
<dbReference type="PANTHER" id="PTHR24416">
    <property type="entry name" value="TYROSINE-PROTEIN KINASE RECEPTOR"/>
    <property type="match status" value="1"/>
</dbReference>
<dbReference type="AlphaFoldDB" id="A0A914EA33"/>
<organism evidence="2 3">
    <name type="scientific">Acrobeloides nanus</name>
    <dbReference type="NCBI Taxonomy" id="290746"/>
    <lineage>
        <taxon>Eukaryota</taxon>
        <taxon>Metazoa</taxon>
        <taxon>Ecdysozoa</taxon>
        <taxon>Nematoda</taxon>
        <taxon>Chromadorea</taxon>
        <taxon>Rhabditida</taxon>
        <taxon>Tylenchina</taxon>
        <taxon>Cephalobomorpha</taxon>
        <taxon>Cephaloboidea</taxon>
        <taxon>Cephalobidae</taxon>
        <taxon>Acrobeloides</taxon>
    </lineage>
</organism>
<dbReference type="WBParaSite" id="ACRNAN_scaffold6727.g29910.t1">
    <property type="protein sequence ID" value="ACRNAN_scaffold6727.g29910.t1"/>
    <property type="gene ID" value="ACRNAN_scaffold6727.g29910"/>
</dbReference>
<dbReference type="InterPro" id="IPR050122">
    <property type="entry name" value="RTK"/>
</dbReference>
<dbReference type="PANTHER" id="PTHR24416:SF600">
    <property type="entry name" value="PDGF- AND VEGF-RECEPTOR RELATED, ISOFORM J"/>
    <property type="match status" value="1"/>
</dbReference>
<evidence type="ECO:0000313" key="2">
    <source>
        <dbReference type="Proteomes" id="UP000887540"/>
    </source>
</evidence>
<proteinExistence type="predicted"/>
<dbReference type="Pfam" id="PF07714">
    <property type="entry name" value="PK_Tyr_Ser-Thr"/>
    <property type="match status" value="1"/>
</dbReference>
<dbReference type="Gene3D" id="1.10.510.10">
    <property type="entry name" value="Transferase(Phosphotransferase) domain 1"/>
    <property type="match status" value="1"/>
</dbReference>